<evidence type="ECO:0000313" key="3">
    <source>
        <dbReference type="Proteomes" id="UP000286746"/>
    </source>
</evidence>
<name>A0A401WE98_STREY</name>
<sequence length="70" mass="7090">MATIQVLLDESGAVLGTTQGPDTASGESAPEQVGLVAGPGQQLVEVEVADELLAGSPAELHSHLRTNLRG</sequence>
<keyword evidence="3" id="KW-1185">Reference proteome</keyword>
<protein>
    <submittedName>
        <fullName evidence="2">Uncharacterized protein</fullName>
    </submittedName>
</protein>
<dbReference type="EMBL" id="BHZD01000001">
    <property type="protein sequence ID" value="GCD47666.1"/>
    <property type="molecule type" value="Genomic_DNA"/>
</dbReference>
<accession>A0A401WE98</accession>
<organism evidence="2 3">
    <name type="scientific">Streptomyces paromomycinus</name>
    <name type="common">Streptomyces rimosus subsp. paromomycinus</name>
    <dbReference type="NCBI Taxonomy" id="92743"/>
    <lineage>
        <taxon>Bacteria</taxon>
        <taxon>Bacillati</taxon>
        <taxon>Actinomycetota</taxon>
        <taxon>Actinomycetes</taxon>
        <taxon>Kitasatosporales</taxon>
        <taxon>Streptomycetaceae</taxon>
        <taxon>Streptomyces</taxon>
    </lineage>
</organism>
<reference evidence="2 3" key="1">
    <citation type="submission" date="2018-11" db="EMBL/GenBank/DDBJ databases">
        <title>Whole genome sequence of Streptomyces paromomycinus NBRC 15454(T).</title>
        <authorList>
            <person name="Komaki H."/>
            <person name="Tamura T."/>
        </authorList>
    </citation>
    <scope>NUCLEOTIDE SEQUENCE [LARGE SCALE GENOMIC DNA]</scope>
    <source>
        <strain evidence="2 3">NBRC 15454</strain>
    </source>
</reference>
<evidence type="ECO:0000313" key="2">
    <source>
        <dbReference type="EMBL" id="GCD47666.1"/>
    </source>
</evidence>
<evidence type="ECO:0000256" key="1">
    <source>
        <dbReference type="SAM" id="MobiDB-lite"/>
    </source>
</evidence>
<feature type="compositionally biased region" description="Polar residues" evidence="1">
    <location>
        <begin position="16"/>
        <end position="26"/>
    </location>
</feature>
<comment type="caution">
    <text evidence="2">The sequence shown here is derived from an EMBL/GenBank/DDBJ whole genome shotgun (WGS) entry which is preliminary data.</text>
</comment>
<dbReference type="Proteomes" id="UP000286746">
    <property type="component" value="Unassembled WGS sequence"/>
</dbReference>
<proteinExistence type="predicted"/>
<dbReference type="RefSeq" id="WP_125057724.1">
    <property type="nucleotide sequence ID" value="NZ_BHZD01000001.1"/>
</dbReference>
<feature type="region of interest" description="Disordered" evidence="1">
    <location>
        <begin position="11"/>
        <end position="30"/>
    </location>
</feature>
<dbReference type="AlphaFoldDB" id="A0A401WE98"/>
<gene>
    <name evidence="2" type="ORF">GKJPGBOP_07459</name>
</gene>